<evidence type="ECO:0000313" key="3">
    <source>
        <dbReference type="Proteomes" id="UP000598271"/>
    </source>
</evidence>
<evidence type="ECO:0000313" key="2">
    <source>
        <dbReference type="EMBL" id="GHB79606.1"/>
    </source>
</evidence>
<dbReference type="AlphaFoldDB" id="A0A8J3D5Z5"/>
<accession>A0A8J3D5Z5</accession>
<keyword evidence="1" id="KW-0472">Membrane</keyword>
<proteinExistence type="predicted"/>
<feature type="transmembrane region" description="Helical" evidence="1">
    <location>
        <begin position="25"/>
        <end position="44"/>
    </location>
</feature>
<protein>
    <submittedName>
        <fullName evidence="2">Uncharacterized protein</fullName>
    </submittedName>
</protein>
<comment type="caution">
    <text evidence="2">The sequence shown here is derived from an EMBL/GenBank/DDBJ whole genome shotgun (WGS) entry which is preliminary data.</text>
</comment>
<keyword evidence="3" id="KW-1185">Reference proteome</keyword>
<dbReference type="Proteomes" id="UP000598271">
    <property type="component" value="Unassembled WGS sequence"/>
</dbReference>
<reference evidence="2 3" key="1">
    <citation type="journal article" date="2014" name="Int. J. Syst. Evol. Microbiol.">
        <title>Complete genome sequence of Corynebacterium casei LMG S-19264T (=DSM 44701T), isolated from a smear-ripened cheese.</title>
        <authorList>
            <consortium name="US DOE Joint Genome Institute (JGI-PGF)"/>
            <person name="Walter F."/>
            <person name="Albersmeier A."/>
            <person name="Kalinowski J."/>
            <person name="Ruckert C."/>
        </authorList>
    </citation>
    <scope>NUCLEOTIDE SEQUENCE [LARGE SCALE GENOMIC DNA]</scope>
    <source>
        <strain evidence="2 3">KCTC 12866</strain>
    </source>
</reference>
<sequence>MAFIKKPFYFITQKGFHYLRENAKIIGQFILTIFFVGLGIWFIKHEQAELVQIRTLLATSVGEWVVAGVILTVVCIGIQGMMYVALFAAIGRKLTIAGIYQVHLPGGHHYGDNYQALTDQIFHAVNLWHGRIAQ</sequence>
<keyword evidence="1" id="KW-0812">Transmembrane</keyword>
<dbReference type="EMBL" id="BMXF01000004">
    <property type="protein sequence ID" value="GHB79606.1"/>
    <property type="molecule type" value="Genomic_DNA"/>
</dbReference>
<organism evidence="2 3">
    <name type="scientific">Persicitalea jodogahamensis</name>
    <dbReference type="NCBI Taxonomy" id="402147"/>
    <lineage>
        <taxon>Bacteria</taxon>
        <taxon>Pseudomonadati</taxon>
        <taxon>Bacteroidota</taxon>
        <taxon>Cytophagia</taxon>
        <taxon>Cytophagales</taxon>
        <taxon>Spirosomataceae</taxon>
        <taxon>Persicitalea</taxon>
    </lineage>
</organism>
<keyword evidence="1" id="KW-1133">Transmembrane helix</keyword>
<feature type="transmembrane region" description="Helical" evidence="1">
    <location>
        <begin position="64"/>
        <end position="90"/>
    </location>
</feature>
<gene>
    <name evidence="2" type="ORF">GCM10007390_37100</name>
</gene>
<dbReference type="RefSeq" id="WP_189566055.1">
    <property type="nucleotide sequence ID" value="NZ_BMXF01000004.1"/>
</dbReference>
<name>A0A8J3D5Z5_9BACT</name>
<evidence type="ECO:0000256" key="1">
    <source>
        <dbReference type="SAM" id="Phobius"/>
    </source>
</evidence>